<dbReference type="AlphaFoldDB" id="A0A0G3XLH4"/>
<evidence type="ECO:0000313" key="2">
    <source>
        <dbReference type="EMBL" id="AKM11459.1"/>
    </source>
</evidence>
<evidence type="ECO:0000256" key="1">
    <source>
        <dbReference type="SAM" id="MobiDB-lite"/>
    </source>
</evidence>
<proteinExistence type="predicted"/>
<dbReference type="RefSeq" id="WP_047823088.1">
    <property type="nucleotide sequence ID" value="NZ_CP011770.1"/>
</dbReference>
<protein>
    <submittedName>
        <fullName evidence="2">RNA-binding protein</fullName>
    </submittedName>
</protein>
<name>A0A0G3XLH4_9SPHN</name>
<evidence type="ECO:0000313" key="3">
    <source>
        <dbReference type="Proteomes" id="UP000035287"/>
    </source>
</evidence>
<feature type="compositionally biased region" description="Basic and acidic residues" evidence="1">
    <location>
        <begin position="50"/>
        <end position="72"/>
    </location>
</feature>
<dbReference type="EMBL" id="CP011770">
    <property type="protein sequence ID" value="AKM11459.1"/>
    <property type="molecule type" value="Genomic_DNA"/>
</dbReference>
<organism evidence="2 3">
    <name type="scientific">Croceicoccus naphthovorans</name>
    <dbReference type="NCBI Taxonomy" id="1348774"/>
    <lineage>
        <taxon>Bacteria</taxon>
        <taxon>Pseudomonadati</taxon>
        <taxon>Pseudomonadota</taxon>
        <taxon>Alphaproteobacteria</taxon>
        <taxon>Sphingomonadales</taxon>
        <taxon>Erythrobacteraceae</taxon>
        <taxon>Croceicoccus</taxon>
    </lineage>
</organism>
<keyword evidence="3" id="KW-1185">Reference proteome</keyword>
<feature type="region of interest" description="Disordered" evidence="1">
    <location>
        <begin position="32"/>
        <end position="81"/>
    </location>
</feature>
<sequence length="81" mass="8666">MPKGPHGEKRPADAIGLAVKIGKIATGEIEDEREELSSAAAQLGSKGGKKRAENMTPERRKEIARKAAEKRWGHSSSTKGS</sequence>
<dbReference type="OrthoDB" id="7867377at2"/>
<accession>A0A0G3XLH4</accession>
<gene>
    <name evidence="2" type="ORF">AB433_02030</name>
</gene>
<dbReference type="KEGG" id="cna:AB433_02030"/>
<reference evidence="2 3" key="1">
    <citation type="submission" date="2015-06" db="EMBL/GenBank/DDBJ databases">
        <authorList>
            <person name="Zeng Y."/>
            <person name="Huang Y."/>
        </authorList>
    </citation>
    <scope>NUCLEOTIDE SEQUENCE [LARGE SCALE GENOMIC DNA]</scope>
    <source>
        <strain evidence="2 3">PQ-2</strain>
    </source>
</reference>
<dbReference type="STRING" id="1348774.AB433_02030"/>
<dbReference type="Proteomes" id="UP000035287">
    <property type="component" value="Chromosome"/>
</dbReference>